<organism evidence="1 2">
    <name type="scientific">Mucilaginibacter gotjawali</name>
    <dbReference type="NCBI Taxonomy" id="1550579"/>
    <lineage>
        <taxon>Bacteria</taxon>
        <taxon>Pseudomonadati</taxon>
        <taxon>Bacteroidota</taxon>
        <taxon>Sphingobacteriia</taxon>
        <taxon>Sphingobacteriales</taxon>
        <taxon>Sphingobacteriaceae</taxon>
        <taxon>Mucilaginibacter</taxon>
    </lineage>
</organism>
<evidence type="ECO:0000313" key="2">
    <source>
        <dbReference type="Proteomes" id="UP000218263"/>
    </source>
</evidence>
<dbReference type="PANTHER" id="PTHR37422:SF13">
    <property type="entry name" value="LIPOPOLYSACCHARIDE BIOSYNTHESIS PROTEIN PA4999-RELATED"/>
    <property type="match status" value="1"/>
</dbReference>
<dbReference type="PANTHER" id="PTHR37422">
    <property type="entry name" value="TEICHURONIC ACID BIOSYNTHESIS PROTEIN TUAE"/>
    <property type="match status" value="1"/>
</dbReference>
<protein>
    <submittedName>
        <fullName evidence="1">Uncharacterized protein</fullName>
    </submittedName>
</protein>
<dbReference type="RefSeq" id="WP_096354195.1">
    <property type="nucleotide sequence ID" value="NZ_AP017313.1"/>
</dbReference>
<dbReference type="GO" id="GO:0016874">
    <property type="term" value="F:ligase activity"/>
    <property type="evidence" value="ECO:0007669"/>
    <property type="project" value="UniProtKB-KW"/>
</dbReference>
<evidence type="ECO:0000313" key="1">
    <source>
        <dbReference type="EMBL" id="BAU55755.1"/>
    </source>
</evidence>
<sequence length="448" mass="51297">MKKDLENISITDNLILLIIVLIGFQQFPVIRIGGSFKLYELAALALLVIDFVYLKHFKFNSYTSIIAFGFFVVSPVLSYLYSVFFLDYPAGFYIYYPDADSFKFNYYVFPLLQLLYMFFNFCAINGIIGANFIYKNFDRVAKLIIITGTFISIYSLIAMSTVDVIGKLPQFIQNKSDFRFRSSGLSQEPSFYVLYQTWVCLFAVYSKHLFNKNIWRLILLINILSLITTFSTALVSLIAIIFLSAFFLKNSFKTRFSIFFLTGFFIATIIFAAFYFDLNDLLNGFFLNKIQNFFTSPDHTMDSGGFRSYTTGIGVKIFLSHPLTGVGVGNSVYYMYLFENKMGIISFGETLQPGSFPQNLFSIVLSEQGIIGGLLLLGFLLSCLRKFWHYRNYSKYNNMFLIGILFNITAMLSIAPQYSLFIWVFFALGLGYIKHINMGSIQNGGQQN</sequence>
<dbReference type="InterPro" id="IPR051533">
    <property type="entry name" value="WaaL-like"/>
</dbReference>
<dbReference type="OrthoDB" id="791277at2"/>
<reference evidence="1 2" key="1">
    <citation type="submission" date="2015-12" db="EMBL/GenBank/DDBJ databases">
        <title>Genome sequence of Mucilaginibacter gotjawali.</title>
        <authorList>
            <person name="Lee J.S."/>
            <person name="Lee K.C."/>
            <person name="Kim K.K."/>
            <person name="Lee B.W."/>
        </authorList>
    </citation>
    <scope>NUCLEOTIDE SEQUENCE [LARGE SCALE GENOMIC DNA]</scope>
    <source>
        <strain evidence="1 2">SA3-7</strain>
    </source>
</reference>
<name>A0A0X8X4W4_9SPHI</name>
<dbReference type="KEGG" id="mgot:MgSA37_03947"/>
<accession>A0A0X8X4W4</accession>
<dbReference type="EMBL" id="AP017313">
    <property type="protein sequence ID" value="BAU55755.1"/>
    <property type="molecule type" value="Genomic_DNA"/>
</dbReference>
<proteinExistence type="predicted"/>
<gene>
    <name evidence="1" type="ORF">MgSA37_03947</name>
</gene>
<dbReference type="Proteomes" id="UP000218263">
    <property type="component" value="Chromosome"/>
</dbReference>
<keyword evidence="2" id="KW-1185">Reference proteome</keyword>
<dbReference type="AlphaFoldDB" id="A0A0X8X4W4"/>